<feature type="region of interest" description="Disordered" evidence="1">
    <location>
        <begin position="144"/>
        <end position="165"/>
    </location>
</feature>
<name>Q31A95_PROM9</name>
<dbReference type="Proteomes" id="UP000002715">
    <property type="component" value="Chromosome"/>
</dbReference>
<evidence type="ECO:0000256" key="1">
    <source>
        <dbReference type="SAM" id="MobiDB-lite"/>
    </source>
</evidence>
<accession>Q31A95</accession>
<feature type="compositionally biased region" description="Basic and acidic residues" evidence="1">
    <location>
        <begin position="156"/>
        <end position="165"/>
    </location>
</feature>
<dbReference type="HOGENOM" id="CLU_965987_0_0_3"/>
<evidence type="ECO:0000313" key="3">
    <source>
        <dbReference type="Proteomes" id="UP000002715"/>
    </source>
</evidence>
<protein>
    <submittedName>
        <fullName evidence="2">Uncharacterized protein</fullName>
    </submittedName>
</protein>
<proteinExistence type="predicted"/>
<sequence>MSESEKRLLNEKWKSDKAIDMCSEILFKMDPFARELWVERYKDAFVYLKKKVDRIYPGQPPSNEEKMYKEILEVLFQKYEENLKDEEFKGENYLDIPFKSKHENIYEKRIEQIREDFPPILSEEDEDAEEDEEWIEELEGELQSIANKEDEDKESLEDSKPNSDRAFSDSIKDFLKENGAVIISANFWTLAEIASQVDPETWEEDFDHIESVINNYNLLSNKDDLLEWINEKIDLYEEMGYLDKFLKIGNSEECDYPDAESFLESIDCEYIIGVLDICWANACTNNKK</sequence>
<dbReference type="OrthoDB" id="541822at2"/>
<reference evidence="3" key="1">
    <citation type="submission" date="2005-07" db="EMBL/GenBank/DDBJ databases">
        <title>Complete sequence of Prochlorococcus marinus str. MIT 9312.</title>
        <authorList>
            <consortium name="US DOE Joint Genome Institute"/>
            <person name="Copeland A."/>
            <person name="Lucas S."/>
            <person name="Lapidus A."/>
            <person name="Barry K."/>
            <person name="Detter J.C."/>
            <person name="Glavina T."/>
            <person name="Hammon N."/>
            <person name="Israni S."/>
            <person name="Pitluck S."/>
            <person name="Thiel J."/>
            <person name="Schmutz J."/>
            <person name="Larimer F."/>
            <person name="Land M."/>
            <person name="Kyrpides N."/>
            <person name="Lykidis A."/>
            <person name="Richardson P."/>
        </authorList>
    </citation>
    <scope>NUCLEOTIDE SEQUENCE [LARGE SCALE GENOMIC DNA]</scope>
    <source>
        <strain evidence="3">MIT 9312</strain>
    </source>
</reference>
<gene>
    <name evidence="2" type="ordered locus">PMT9312_1141</name>
</gene>
<dbReference type="EMBL" id="CP000111">
    <property type="protein sequence ID" value="ABB50200.1"/>
    <property type="molecule type" value="Genomic_DNA"/>
</dbReference>
<dbReference type="STRING" id="74546.PMT9312_1141"/>
<dbReference type="KEGG" id="pmi:PMT9312_1141"/>
<organism evidence="2 3">
    <name type="scientific">Prochlorococcus marinus (strain MIT 9312)</name>
    <dbReference type="NCBI Taxonomy" id="74546"/>
    <lineage>
        <taxon>Bacteria</taxon>
        <taxon>Bacillati</taxon>
        <taxon>Cyanobacteriota</taxon>
        <taxon>Cyanophyceae</taxon>
        <taxon>Synechococcales</taxon>
        <taxon>Prochlorococcaceae</taxon>
        <taxon>Prochlorococcus</taxon>
    </lineage>
</organism>
<evidence type="ECO:0000313" key="2">
    <source>
        <dbReference type="EMBL" id="ABB50200.1"/>
    </source>
</evidence>
<dbReference type="AlphaFoldDB" id="Q31A95"/>
<dbReference type="RefSeq" id="WP_011376691.1">
    <property type="nucleotide sequence ID" value="NC_007577.1"/>
</dbReference>